<keyword evidence="5" id="KW-0732">Signal</keyword>
<keyword evidence="3" id="KW-1003">Cell membrane</keyword>
<evidence type="ECO:0000256" key="5">
    <source>
        <dbReference type="SAM" id="SignalP"/>
    </source>
</evidence>
<dbReference type="GO" id="GO:0015226">
    <property type="term" value="F:carnitine transmembrane transporter activity"/>
    <property type="evidence" value="ECO:0007669"/>
    <property type="project" value="TreeGrafter"/>
</dbReference>
<evidence type="ECO:0000259" key="6">
    <source>
        <dbReference type="Pfam" id="PF04069"/>
    </source>
</evidence>
<feature type="domain" description="ABC-type glycine betaine transport system substrate-binding" evidence="6">
    <location>
        <begin position="43"/>
        <end position="291"/>
    </location>
</feature>
<dbReference type="EMBL" id="DXDC01000464">
    <property type="protein sequence ID" value="HIY67632.1"/>
    <property type="molecule type" value="Genomic_DNA"/>
</dbReference>
<keyword evidence="4" id="KW-0472">Membrane</keyword>
<dbReference type="GO" id="GO:0005275">
    <property type="term" value="F:amine transmembrane transporter activity"/>
    <property type="evidence" value="ECO:0007669"/>
    <property type="project" value="TreeGrafter"/>
</dbReference>
<dbReference type="PROSITE" id="PS51257">
    <property type="entry name" value="PROKAR_LIPOPROTEIN"/>
    <property type="match status" value="1"/>
</dbReference>
<feature type="chain" id="PRO_5039500484" evidence="5">
    <location>
        <begin position="22"/>
        <end position="303"/>
    </location>
</feature>
<reference evidence="7" key="1">
    <citation type="journal article" date="2021" name="PeerJ">
        <title>Extensive microbial diversity within the chicken gut microbiome revealed by metagenomics and culture.</title>
        <authorList>
            <person name="Gilroy R."/>
            <person name="Ravi A."/>
            <person name="Getino M."/>
            <person name="Pursley I."/>
            <person name="Horton D.L."/>
            <person name="Alikhan N.F."/>
            <person name="Baker D."/>
            <person name="Gharbi K."/>
            <person name="Hall N."/>
            <person name="Watson M."/>
            <person name="Adriaenssens E.M."/>
            <person name="Foster-Nyarko E."/>
            <person name="Jarju S."/>
            <person name="Secka A."/>
            <person name="Antonio M."/>
            <person name="Oren A."/>
            <person name="Chaudhuri R.R."/>
            <person name="La Ragione R."/>
            <person name="Hildebrand F."/>
            <person name="Pallen M.J."/>
        </authorList>
    </citation>
    <scope>NUCLEOTIDE SEQUENCE</scope>
    <source>
        <strain evidence="7">ChiGjej1B1-98</strain>
    </source>
</reference>
<dbReference type="Gene3D" id="3.40.190.100">
    <property type="entry name" value="Glycine betaine-binding periplasmic protein, domain 2"/>
    <property type="match status" value="1"/>
</dbReference>
<dbReference type="GO" id="GO:0043190">
    <property type="term" value="C:ATP-binding cassette (ABC) transporter complex"/>
    <property type="evidence" value="ECO:0007669"/>
    <property type="project" value="InterPro"/>
</dbReference>
<accession>A0A9D1YYN7</accession>
<dbReference type="GO" id="GO:0031460">
    <property type="term" value="P:glycine betaine transport"/>
    <property type="evidence" value="ECO:0007669"/>
    <property type="project" value="TreeGrafter"/>
</dbReference>
<comment type="subcellular location">
    <subcellularLocation>
        <location evidence="1">Cell membrane</location>
    </subcellularLocation>
</comment>
<dbReference type="InterPro" id="IPR007210">
    <property type="entry name" value="ABC_Gly_betaine_transp_sub-bd"/>
</dbReference>
<dbReference type="Gene3D" id="3.40.190.10">
    <property type="entry name" value="Periplasmic binding protein-like II"/>
    <property type="match status" value="1"/>
</dbReference>
<feature type="signal peptide" evidence="5">
    <location>
        <begin position="1"/>
        <end position="21"/>
    </location>
</feature>
<reference evidence="7" key="2">
    <citation type="submission" date="2021-04" db="EMBL/GenBank/DDBJ databases">
        <authorList>
            <person name="Gilroy R."/>
        </authorList>
    </citation>
    <scope>NUCLEOTIDE SEQUENCE</scope>
    <source>
        <strain evidence="7">ChiGjej1B1-98</strain>
    </source>
</reference>
<evidence type="ECO:0000256" key="1">
    <source>
        <dbReference type="ARBA" id="ARBA00004236"/>
    </source>
</evidence>
<evidence type="ECO:0000256" key="3">
    <source>
        <dbReference type="ARBA" id="ARBA00022475"/>
    </source>
</evidence>
<evidence type="ECO:0000313" key="7">
    <source>
        <dbReference type="EMBL" id="HIY67632.1"/>
    </source>
</evidence>
<name>A0A9D1YYN7_9MICO</name>
<dbReference type="SUPFAM" id="SSF53850">
    <property type="entry name" value="Periplasmic binding protein-like II"/>
    <property type="match status" value="1"/>
</dbReference>
<dbReference type="Proteomes" id="UP000824005">
    <property type="component" value="Unassembled WGS sequence"/>
</dbReference>
<sequence length="303" mass="32471">MKTRKMTKALALGAAAGLVLAGCASDGGDDEGNGDNGGGEDRSIILGYIEGWTDGESMAYLLKDQLERMDYTVDITTLTDNGPMYAGLSNGDIDLFSSAWPEVTQAEYMEQFGDDLESLGVYYDNAVLTIAVPEYSQITSMDELAENADLFGSEIIGIEPGAGLTGVTESSMMPAYGLDDWTLSTSSTAAMLTVLGDAIDNEEEVVVTLWRPFWANSEYPVRDLEDPEGAMGEPEGLHFLANDQVSGEHPEVAEFLADLTLDDEAYGALESLVTSEEYDGDPEGAVEQWVSENADAFPGLLTD</sequence>
<dbReference type="CDD" id="cd13639">
    <property type="entry name" value="PBP2_OpuAC_like"/>
    <property type="match status" value="1"/>
</dbReference>
<dbReference type="PANTHER" id="PTHR47737">
    <property type="entry name" value="GLYCINE BETAINE/PROLINE BETAINE TRANSPORT SYSTEM PERMEASE PROTEIN PROW"/>
    <property type="match status" value="1"/>
</dbReference>
<protein>
    <submittedName>
        <fullName evidence="7">Glycine betaine ABC transporter substrate-binding protein</fullName>
    </submittedName>
</protein>
<gene>
    <name evidence="7" type="ORF">H9830_15310</name>
</gene>
<dbReference type="PANTHER" id="PTHR47737:SF1">
    <property type="entry name" value="GLYCINE BETAINE_PROLINE BETAINE TRANSPORT SYSTEM PERMEASE PROTEIN PROW"/>
    <property type="match status" value="1"/>
</dbReference>
<evidence type="ECO:0000256" key="4">
    <source>
        <dbReference type="ARBA" id="ARBA00023136"/>
    </source>
</evidence>
<proteinExistence type="predicted"/>
<evidence type="ECO:0000313" key="8">
    <source>
        <dbReference type="Proteomes" id="UP000824005"/>
    </source>
</evidence>
<comment type="caution">
    <text evidence="7">The sequence shown here is derived from an EMBL/GenBank/DDBJ whole genome shotgun (WGS) entry which is preliminary data.</text>
</comment>
<dbReference type="AlphaFoldDB" id="A0A9D1YYN7"/>
<evidence type="ECO:0000256" key="2">
    <source>
        <dbReference type="ARBA" id="ARBA00022448"/>
    </source>
</evidence>
<organism evidence="7 8">
    <name type="scientific">Candidatus Agrococcus pullicola</name>
    <dbReference type="NCBI Taxonomy" id="2838429"/>
    <lineage>
        <taxon>Bacteria</taxon>
        <taxon>Bacillati</taxon>
        <taxon>Actinomycetota</taxon>
        <taxon>Actinomycetes</taxon>
        <taxon>Micrococcales</taxon>
        <taxon>Microbacteriaceae</taxon>
        <taxon>Agrococcus</taxon>
    </lineage>
</organism>
<dbReference type="GO" id="GO:0015871">
    <property type="term" value="P:choline transport"/>
    <property type="evidence" value="ECO:0007669"/>
    <property type="project" value="TreeGrafter"/>
</dbReference>
<keyword evidence="2" id="KW-0813">Transport</keyword>
<dbReference type="Pfam" id="PF04069">
    <property type="entry name" value="OpuAC"/>
    <property type="match status" value="1"/>
</dbReference>